<evidence type="ECO:0000256" key="4">
    <source>
        <dbReference type="ARBA" id="ARBA00022892"/>
    </source>
</evidence>
<evidence type="ECO:0000256" key="2">
    <source>
        <dbReference type="ARBA" id="ARBA00010050"/>
    </source>
</evidence>
<evidence type="ECO:0000256" key="8">
    <source>
        <dbReference type="ARBA" id="ARBA00042485"/>
    </source>
</evidence>
<comment type="similarity">
    <text evidence="2">Belongs to the SNAP family.</text>
</comment>
<accession>A0A0H3X3H2</accession>
<dbReference type="RefSeq" id="WP_047909289.1">
    <property type="nucleotide sequence ID" value="NZ_CP011808.2"/>
</dbReference>
<dbReference type="EMBL" id="CP011808">
    <property type="protein sequence ID" value="AKM33321.1"/>
    <property type="molecule type" value="Genomic_DNA"/>
</dbReference>
<dbReference type="GO" id="GO:0016192">
    <property type="term" value="P:vesicle-mediated transport"/>
    <property type="evidence" value="ECO:0007669"/>
    <property type="project" value="UniProtKB-KW"/>
</dbReference>
<dbReference type="AlphaFoldDB" id="A0A0H3X3H2"/>
<organism evidence="10 11">
    <name type="scientific">Pandoraea faecigallinarum</name>
    <dbReference type="NCBI Taxonomy" id="656179"/>
    <lineage>
        <taxon>Bacteria</taxon>
        <taxon>Pseudomonadati</taxon>
        <taxon>Pseudomonadota</taxon>
        <taxon>Betaproteobacteria</taxon>
        <taxon>Burkholderiales</taxon>
        <taxon>Burkholderiaceae</taxon>
        <taxon>Pandoraea</taxon>
    </lineage>
</organism>
<dbReference type="PATRIC" id="fig|656179.3.peg.5218"/>
<dbReference type="GO" id="GO:0019905">
    <property type="term" value="F:syntaxin binding"/>
    <property type="evidence" value="ECO:0007669"/>
    <property type="project" value="TreeGrafter"/>
</dbReference>
<evidence type="ECO:0000256" key="6">
    <source>
        <dbReference type="ARBA" id="ARBA00023136"/>
    </source>
</evidence>
<evidence type="ECO:0000313" key="10">
    <source>
        <dbReference type="EMBL" id="AKM33321.1"/>
    </source>
</evidence>
<dbReference type="GO" id="GO:0031201">
    <property type="term" value="C:SNARE complex"/>
    <property type="evidence" value="ECO:0007669"/>
    <property type="project" value="TreeGrafter"/>
</dbReference>
<sequence>MVDGLLTIRRFFRTVPLVSPDRHKEFEVALADLKFDDEDAVLAAYDKITHMGGFDSFCDWVFHLGDKTTNLRALATLTLCKLADDRKQKTHWIPGSRQEAVNTLAGRLSPSGIAALLETFGAKPKNHEFLQFLAESDRYCMAGAMYLGKGGDDPSSECDELAADAYAQAVVAYTRDGRYAHGLEICASVAGVYTQAGEPRLAAAIYLSVAQACTHAAKSDLEVAAPGTRPNWHSLAAEAYEMAARIYDDAGLPEQVAAAYAQAAAAYMQGGRQEEAANTYMRVAQICTQIATAYEQAAKADNRAGLDQKAFAMASDARAAYEMAGTTYEMAAKEHAAKPLGLHSLAAQVDERAAQAYENAGKYELAANAYMRAGQGYSASHDTRAVEVYEKAVTAYTRAGRRDLAAIATERLAQAHEQAEKPTSGTRKVTGELRKMRSERLSISRSQ</sequence>
<proteinExistence type="inferred from homology"/>
<evidence type="ECO:0000256" key="7">
    <source>
        <dbReference type="ARBA" id="ARBA00040047"/>
    </source>
</evidence>
<keyword evidence="5" id="KW-0653">Protein transport</keyword>
<dbReference type="Gene3D" id="1.25.40.10">
    <property type="entry name" value="Tetratricopeptide repeat domain"/>
    <property type="match status" value="1"/>
</dbReference>
<reference evidence="10" key="1">
    <citation type="submission" date="2016-06" db="EMBL/GenBank/DDBJ databases">
        <title>Complete Genome Sequence of Pandoraea faecigallinarum DSM-23572.</title>
        <authorList>
            <person name="Yong D."/>
            <person name="Ee R."/>
            <person name="Lim Y.-L."/>
            <person name="Yin W.-F."/>
            <person name="Chan K.-G."/>
        </authorList>
    </citation>
    <scope>NUCLEOTIDE SEQUENCE</scope>
    <source>
        <strain evidence="10">DSM 23572</strain>
        <plasmid evidence="10">pPF72-1</plasmid>
    </source>
</reference>
<evidence type="ECO:0000256" key="1">
    <source>
        <dbReference type="ARBA" id="ARBA00004170"/>
    </source>
</evidence>
<keyword evidence="6" id="KW-0472">Membrane</keyword>
<dbReference type="GO" id="GO:0005774">
    <property type="term" value="C:vacuolar membrane"/>
    <property type="evidence" value="ECO:0007669"/>
    <property type="project" value="TreeGrafter"/>
</dbReference>
<evidence type="ECO:0000256" key="5">
    <source>
        <dbReference type="ARBA" id="ARBA00022927"/>
    </source>
</evidence>
<dbReference type="GO" id="GO:0005483">
    <property type="term" value="F:soluble NSF attachment protein activity"/>
    <property type="evidence" value="ECO:0007669"/>
    <property type="project" value="TreeGrafter"/>
</dbReference>
<geneLocation type="plasmid" evidence="10 11">
    <name>pPF72-1</name>
</geneLocation>
<keyword evidence="4" id="KW-0931">ER-Golgi transport</keyword>
<dbReference type="Proteomes" id="UP000035651">
    <property type="component" value="Plasmid pPF72-1"/>
</dbReference>
<evidence type="ECO:0000256" key="3">
    <source>
        <dbReference type="ARBA" id="ARBA00022448"/>
    </source>
</evidence>
<dbReference type="Pfam" id="PF14938">
    <property type="entry name" value="SNAP"/>
    <property type="match status" value="1"/>
</dbReference>
<feature type="region of interest" description="Disordered" evidence="9">
    <location>
        <begin position="414"/>
        <end position="447"/>
    </location>
</feature>
<protein>
    <recommendedName>
        <fullName evidence="7">Gamma-soluble NSF attachment protein</fullName>
    </recommendedName>
    <alternativeName>
        <fullName evidence="8">N-ethylmaleimide-sensitive factor attachment protein gamma</fullName>
    </alternativeName>
</protein>
<name>A0A0H3X3H2_9BURK</name>
<dbReference type="GO" id="GO:0006886">
    <property type="term" value="P:intracellular protein transport"/>
    <property type="evidence" value="ECO:0007669"/>
    <property type="project" value="InterPro"/>
</dbReference>
<dbReference type="PANTHER" id="PTHR13768:SF2">
    <property type="entry name" value="GAMMA-SOLUBLE NSF ATTACHMENT PROTEIN"/>
    <property type="match status" value="1"/>
</dbReference>
<feature type="compositionally biased region" description="Basic and acidic residues" evidence="9">
    <location>
        <begin position="429"/>
        <end position="447"/>
    </location>
</feature>
<keyword evidence="3" id="KW-0813">Transport</keyword>
<keyword evidence="10" id="KW-0614">Plasmid</keyword>
<evidence type="ECO:0000256" key="9">
    <source>
        <dbReference type="SAM" id="MobiDB-lite"/>
    </source>
</evidence>
<evidence type="ECO:0000313" key="11">
    <source>
        <dbReference type="Proteomes" id="UP000035651"/>
    </source>
</evidence>
<dbReference type="InterPro" id="IPR000744">
    <property type="entry name" value="NSF_attach"/>
</dbReference>
<comment type="subcellular location">
    <subcellularLocation>
        <location evidence="1">Membrane</location>
        <topology evidence="1">Peripheral membrane protein</topology>
    </subcellularLocation>
</comment>
<keyword evidence="11" id="KW-1185">Reference proteome</keyword>
<dbReference type="InterPro" id="IPR011990">
    <property type="entry name" value="TPR-like_helical_dom_sf"/>
</dbReference>
<dbReference type="SUPFAM" id="SSF48452">
    <property type="entry name" value="TPR-like"/>
    <property type="match status" value="2"/>
</dbReference>
<dbReference type="KEGG" id="pfg:AB870_24310"/>
<dbReference type="PANTHER" id="PTHR13768">
    <property type="entry name" value="SOLUBLE NSF ATTACHMENT PROTEIN SNAP"/>
    <property type="match status" value="1"/>
</dbReference>
<gene>
    <name evidence="10" type="ORF">AB870_24310</name>
</gene>